<protein>
    <submittedName>
        <fullName evidence="1">Restart primosome assembly protein PriC</fullName>
    </submittedName>
</protein>
<keyword evidence="2" id="KW-1185">Reference proteome</keyword>
<dbReference type="Pfam" id="PF07445">
    <property type="entry name" value="PriC"/>
    <property type="match status" value="1"/>
</dbReference>
<dbReference type="Gene3D" id="1.20.1270.340">
    <property type="match status" value="1"/>
</dbReference>
<reference evidence="1 2" key="1">
    <citation type="submission" date="2019-03" db="EMBL/GenBank/DDBJ databases">
        <title>Genomic Encyclopedia of Type Strains, Phase IV (KMG-IV): sequencing the most valuable type-strain genomes for metagenomic binning, comparative biology and taxonomic classification.</title>
        <authorList>
            <person name="Goeker M."/>
        </authorList>
    </citation>
    <scope>NUCLEOTIDE SEQUENCE [LARGE SCALE GENOMIC DNA]</scope>
    <source>
        <strain evidence="1 2">DSM 28404</strain>
    </source>
</reference>
<evidence type="ECO:0000313" key="2">
    <source>
        <dbReference type="Proteomes" id="UP000295763"/>
    </source>
</evidence>
<dbReference type="InterPro" id="IPR010890">
    <property type="entry name" value="PriC"/>
</dbReference>
<comment type="caution">
    <text evidence="1">The sequence shown here is derived from an EMBL/GenBank/DDBJ whole genome shotgun (WGS) entry which is preliminary data.</text>
</comment>
<proteinExistence type="predicted"/>
<dbReference type="AlphaFoldDB" id="A0A4R2T3X6"/>
<dbReference type="OrthoDB" id="5690040at2"/>
<accession>A0A4R2T3X6</accession>
<dbReference type="InterPro" id="IPR038338">
    <property type="entry name" value="PriC_sf"/>
</dbReference>
<dbReference type="EMBL" id="SLYB01000008">
    <property type="protein sequence ID" value="TCP95534.1"/>
    <property type="molecule type" value="Genomic_DNA"/>
</dbReference>
<gene>
    <name evidence="1" type="ORF">EDC44_10835</name>
</gene>
<dbReference type="Proteomes" id="UP000295763">
    <property type="component" value="Unassembled WGS sequence"/>
</dbReference>
<name>A0A4R2T3X6_9PAST</name>
<organism evidence="1 2">
    <name type="scientific">Cricetibacter osteomyelitidis</name>
    <dbReference type="NCBI Taxonomy" id="1521931"/>
    <lineage>
        <taxon>Bacteria</taxon>
        <taxon>Pseudomonadati</taxon>
        <taxon>Pseudomonadota</taxon>
        <taxon>Gammaproteobacteria</taxon>
        <taxon>Pasteurellales</taxon>
        <taxon>Pasteurellaceae</taxon>
        <taxon>Cricetibacter</taxon>
    </lineage>
</organism>
<sequence length="182" mass="21397">MYQKLGFGIAAEQTIYAKFDRTLFSDDFASFEFYQNEIQATFEQLEQLNQQTEQWEFLTAKLLAQCTALSEAMNRQQFPSKSAQKPTKSAVVSQRKLSKSEQVKHEIHKLPPRERLSKYYEALSALNNKITHQENLLLTATTQDEKKFYHQQITITQQRKNRCLEAIELLEEYLAFKDEKDM</sequence>
<evidence type="ECO:0000313" key="1">
    <source>
        <dbReference type="EMBL" id="TCP95534.1"/>
    </source>
</evidence>